<name>D3AWK8_HETP5</name>
<dbReference type="GO" id="GO:0043409">
    <property type="term" value="P:negative regulation of MAPK cascade"/>
    <property type="evidence" value="ECO:0007669"/>
    <property type="project" value="TreeGrafter"/>
</dbReference>
<dbReference type="GO" id="GO:0004722">
    <property type="term" value="F:protein serine/threonine phosphatase activity"/>
    <property type="evidence" value="ECO:0007669"/>
    <property type="project" value="UniProtKB-EC"/>
</dbReference>
<dbReference type="InterPro" id="IPR032675">
    <property type="entry name" value="LRR_dom_sf"/>
</dbReference>
<dbReference type="Gene3D" id="3.80.10.10">
    <property type="entry name" value="Ribonuclease Inhibitor"/>
    <property type="match status" value="1"/>
</dbReference>
<gene>
    <name evidence="11" type="primary">mpl3</name>
    <name evidence="11" type="ORF">PPL_00483</name>
</gene>
<evidence type="ECO:0000256" key="1">
    <source>
        <dbReference type="ARBA" id="ARBA00008601"/>
    </source>
</evidence>
<dbReference type="InterPro" id="IPR003591">
    <property type="entry name" value="Leu-rich_rpt_typical-subtyp"/>
</dbReference>
<evidence type="ECO:0000259" key="9">
    <source>
        <dbReference type="PROSITE" id="PS50054"/>
    </source>
</evidence>
<dbReference type="InterPro" id="IPR001611">
    <property type="entry name" value="Leu-rich_rpt"/>
</dbReference>
<dbReference type="PROSITE" id="PS00383">
    <property type="entry name" value="TYR_PHOSPHATASE_1"/>
    <property type="match status" value="1"/>
</dbReference>
<dbReference type="InterPro" id="IPR016130">
    <property type="entry name" value="Tyr_Pase_AS"/>
</dbReference>
<dbReference type="EC" id="3.1.3.48" evidence="2"/>
<accession>D3AWK8</accession>
<feature type="compositionally biased region" description="Low complexity" evidence="8">
    <location>
        <begin position="257"/>
        <end position="282"/>
    </location>
</feature>
<proteinExistence type="inferred from homology"/>
<dbReference type="InterPro" id="IPR000387">
    <property type="entry name" value="Tyr_Pase_dom"/>
</dbReference>
<dbReference type="SUPFAM" id="SSF52058">
    <property type="entry name" value="L domain-like"/>
    <property type="match status" value="1"/>
</dbReference>
<dbReference type="Proteomes" id="UP000001396">
    <property type="component" value="Unassembled WGS sequence"/>
</dbReference>
<dbReference type="SMART" id="SM00195">
    <property type="entry name" value="DSPc"/>
    <property type="match status" value="1"/>
</dbReference>
<dbReference type="InterPro" id="IPR055414">
    <property type="entry name" value="LRR_R13L4/SHOC2-like"/>
</dbReference>
<comment type="similarity">
    <text evidence="1">Belongs to the protein-tyrosine phosphatase family. Non-receptor class dual specificity subfamily.</text>
</comment>
<dbReference type="FunCoup" id="D3AWK8">
    <property type="interactions" value="654"/>
</dbReference>
<dbReference type="Pfam" id="PF00782">
    <property type="entry name" value="DSPc"/>
    <property type="match status" value="1"/>
</dbReference>
<keyword evidence="4" id="KW-0677">Repeat</keyword>
<feature type="compositionally biased region" description="Low complexity" evidence="8">
    <location>
        <begin position="231"/>
        <end position="241"/>
    </location>
</feature>
<feature type="domain" description="Tyrosine-protein phosphatase" evidence="9">
    <location>
        <begin position="601"/>
        <end position="742"/>
    </location>
</feature>
<dbReference type="InterPro" id="IPR029021">
    <property type="entry name" value="Prot-tyrosine_phosphatase-like"/>
</dbReference>
<feature type="domain" description="Tyrosine specific protein phosphatases" evidence="10">
    <location>
        <begin position="664"/>
        <end position="724"/>
    </location>
</feature>
<feature type="compositionally biased region" description="Low complexity" evidence="8">
    <location>
        <begin position="106"/>
        <end position="165"/>
    </location>
</feature>
<reference evidence="11 12" key="1">
    <citation type="journal article" date="2011" name="Genome Res.">
        <title>Phylogeny-wide analysis of social amoeba genomes highlights ancient origins for complex intercellular communication.</title>
        <authorList>
            <person name="Heidel A.J."/>
            <person name="Lawal H.M."/>
            <person name="Felder M."/>
            <person name="Schilde C."/>
            <person name="Helps N.R."/>
            <person name="Tunggal B."/>
            <person name="Rivero F."/>
            <person name="John U."/>
            <person name="Schleicher M."/>
            <person name="Eichinger L."/>
            <person name="Platzer M."/>
            <person name="Noegel A.A."/>
            <person name="Schaap P."/>
            <person name="Gloeckner G."/>
        </authorList>
    </citation>
    <scope>NUCLEOTIDE SEQUENCE [LARGE SCALE GENOMIC DNA]</scope>
    <source>
        <strain evidence="12">ATCC 26659 / Pp 5 / PN500</strain>
    </source>
</reference>
<dbReference type="OMA" id="RDTPNYD"/>
<keyword evidence="12" id="KW-1185">Reference proteome</keyword>
<evidence type="ECO:0000256" key="4">
    <source>
        <dbReference type="ARBA" id="ARBA00022737"/>
    </source>
</evidence>
<dbReference type="PROSITE" id="PS50054">
    <property type="entry name" value="TYR_PHOSPHATASE_DUAL"/>
    <property type="match status" value="1"/>
</dbReference>
<dbReference type="EMBL" id="ADBJ01000002">
    <property type="protein sequence ID" value="EFA86681.1"/>
    <property type="molecule type" value="Genomic_DNA"/>
</dbReference>
<feature type="region of interest" description="Disordered" evidence="8">
    <location>
        <begin position="106"/>
        <end position="210"/>
    </location>
</feature>
<dbReference type="PANTHER" id="PTHR10159:SF525">
    <property type="entry name" value="MAP KINASE PHOSPHATASE WITH LEUCINE-RICH REPEATS PROTEIN 3"/>
    <property type="match status" value="1"/>
</dbReference>
<dbReference type="STRING" id="670386.D3AWK8"/>
<feature type="compositionally biased region" description="Polar residues" evidence="8">
    <location>
        <begin position="1"/>
        <end position="10"/>
    </location>
</feature>
<keyword evidence="6" id="KW-0904">Protein phosphatase</keyword>
<feature type="compositionally biased region" description="Low complexity" evidence="8">
    <location>
        <begin position="289"/>
        <end position="331"/>
    </location>
</feature>
<comment type="catalytic activity">
    <reaction evidence="7">
        <text>O-phospho-L-seryl-[protein] + H2O = L-seryl-[protein] + phosphate</text>
        <dbReference type="Rhea" id="RHEA:20629"/>
        <dbReference type="Rhea" id="RHEA-COMP:9863"/>
        <dbReference type="Rhea" id="RHEA-COMP:11604"/>
        <dbReference type="ChEBI" id="CHEBI:15377"/>
        <dbReference type="ChEBI" id="CHEBI:29999"/>
        <dbReference type="ChEBI" id="CHEBI:43474"/>
        <dbReference type="ChEBI" id="CHEBI:83421"/>
        <dbReference type="EC" id="3.1.3.16"/>
    </reaction>
</comment>
<sequence length="745" mass="81522">MGNSNSTLANNGEVDEDGVETSGGGGSGGGGGGGGSSLRGNKYKVQVIDLDGRLHVDFKNRNLKKLKVKIFSSLLDTVEIVRPDSLNNSDYLKCRNTNDYVLIPKQQQQQQQLASTSHTTSTSPSPSVSGQQQPFVVVSATGDESSGSTTISKSKSSSWLHGSPSNSTPQSSLIYDTRKSSTEDPAIVNHTFMSSSPVPSPSSSPSKKYRLHQQLNPHLEIETLGEIIAKEQQQQEQQQQEDSTKTVSVSSEHIPESNKSNTDSSSTSTTTTTTTSSGTKPSINLNIANTTTNNSSGSSSKSSSKSSSSKSKSSSSSSKRSTSSSQQSSQSTNIVKAVPPPPLILNGKNIVIHTIDLSLNRLEFVQAEIFEVLAEMKVEEITFSTNFFSMVPPYLELIKTLTSLNFSRNKLNRFPIEVFSHLPNLSHITLDKNSISSLPDDIDKCKNLQYISMKHNTVDSLPASFCNLTKLKSIDFTHNKIRSLPNDFGKLTNLKSIWLSCNYIQHLPSMISMVNLTMVDLSSNRLQSISKDFAYLAPKAVRSRVGGIATGRQSQDIEEALIEGGGLGCLKEVNIRDNRDVLSVPLEYRAVESVLTMYTSLPTEIIPNLFLGGLDSANNASILQSLGITHIVLAIGDLAPYFPRQFKYYTIDDARDTPNYDLSVHFDQTTSFIEQGRKVGGVLVHCRAGISRSSTLIIAYLMKYQKLTYRNAFNFTQSKRPQIMPNIGFKDQLLKYENKLDISSK</sequence>
<dbReference type="PROSITE" id="PS50056">
    <property type="entry name" value="TYR_PHOSPHATASE_2"/>
    <property type="match status" value="1"/>
</dbReference>
<dbReference type="InParanoid" id="D3AWK8"/>
<dbReference type="PROSITE" id="PS51450">
    <property type="entry name" value="LRR"/>
    <property type="match status" value="1"/>
</dbReference>
<feature type="region of interest" description="Disordered" evidence="8">
    <location>
        <begin position="1"/>
        <end position="38"/>
    </location>
</feature>
<keyword evidence="5" id="KW-0378">Hydrolase</keyword>
<protein>
    <recommendedName>
        <fullName evidence="2">protein-tyrosine-phosphatase</fullName>
        <ecNumber evidence="2">3.1.3.48</ecNumber>
    </recommendedName>
</protein>
<evidence type="ECO:0000313" key="12">
    <source>
        <dbReference type="Proteomes" id="UP000001396"/>
    </source>
</evidence>
<evidence type="ECO:0000256" key="8">
    <source>
        <dbReference type="SAM" id="MobiDB-lite"/>
    </source>
</evidence>
<dbReference type="PANTHER" id="PTHR10159">
    <property type="entry name" value="DUAL SPECIFICITY PROTEIN PHOSPHATASE"/>
    <property type="match status" value="1"/>
</dbReference>
<dbReference type="Pfam" id="PF23598">
    <property type="entry name" value="LRR_14"/>
    <property type="match status" value="1"/>
</dbReference>
<dbReference type="SMART" id="SM00369">
    <property type="entry name" value="LRR_TYP"/>
    <property type="match status" value="5"/>
</dbReference>
<organism evidence="11 12">
    <name type="scientific">Heterostelium pallidum (strain ATCC 26659 / Pp 5 / PN500)</name>
    <name type="common">Cellular slime mold</name>
    <name type="synonym">Polysphondylium pallidum</name>
    <dbReference type="NCBI Taxonomy" id="670386"/>
    <lineage>
        <taxon>Eukaryota</taxon>
        <taxon>Amoebozoa</taxon>
        <taxon>Evosea</taxon>
        <taxon>Eumycetozoa</taxon>
        <taxon>Dictyostelia</taxon>
        <taxon>Acytosteliales</taxon>
        <taxon>Acytosteliaceae</taxon>
        <taxon>Heterostelium</taxon>
    </lineage>
</organism>
<dbReference type="InterPro" id="IPR003595">
    <property type="entry name" value="Tyr_Pase_cat"/>
</dbReference>
<evidence type="ECO:0000256" key="3">
    <source>
        <dbReference type="ARBA" id="ARBA00022614"/>
    </source>
</evidence>
<dbReference type="GO" id="GO:0005737">
    <property type="term" value="C:cytoplasm"/>
    <property type="evidence" value="ECO:0007669"/>
    <property type="project" value="TreeGrafter"/>
</dbReference>
<comment type="caution">
    <text evidence="11">The sequence shown here is derived from an EMBL/GenBank/DDBJ whole genome shotgun (WGS) entry which is preliminary data.</text>
</comment>
<keyword evidence="3" id="KW-0433">Leucine-rich repeat</keyword>
<dbReference type="Gene3D" id="3.90.190.10">
    <property type="entry name" value="Protein tyrosine phosphatase superfamily"/>
    <property type="match status" value="1"/>
</dbReference>
<dbReference type="RefSeq" id="XP_020438785.1">
    <property type="nucleotide sequence ID" value="XM_020571511.1"/>
</dbReference>
<dbReference type="InterPro" id="IPR000340">
    <property type="entry name" value="Dual-sp_phosphatase_cat-dom"/>
</dbReference>
<feature type="compositionally biased region" description="Low complexity" evidence="8">
    <location>
        <begin position="194"/>
        <end position="206"/>
    </location>
</feature>
<dbReference type="CDD" id="cd14498">
    <property type="entry name" value="DSP"/>
    <property type="match status" value="1"/>
</dbReference>
<dbReference type="SMART" id="SM00404">
    <property type="entry name" value="PTPc_motif"/>
    <property type="match status" value="1"/>
</dbReference>
<dbReference type="GO" id="GO:0004725">
    <property type="term" value="F:protein tyrosine phosphatase activity"/>
    <property type="evidence" value="ECO:0007669"/>
    <property type="project" value="UniProtKB-EC"/>
</dbReference>
<evidence type="ECO:0000256" key="7">
    <source>
        <dbReference type="ARBA" id="ARBA00047761"/>
    </source>
</evidence>
<dbReference type="SUPFAM" id="SSF52799">
    <property type="entry name" value="(Phosphotyrosine protein) phosphatases II"/>
    <property type="match status" value="1"/>
</dbReference>
<dbReference type="AlphaFoldDB" id="D3AWK8"/>
<evidence type="ECO:0000259" key="10">
    <source>
        <dbReference type="PROSITE" id="PS50056"/>
    </source>
</evidence>
<dbReference type="GeneID" id="31356016"/>
<evidence type="ECO:0000256" key="6">
    <source>
        <dbReference type="ARBA" id="ARBA00022912"/>
    </source>
</evidence>
<evidence type="ECO:0000256" key="2">
    <source>
        <dbReference type="ARBA" id="ARBA00013064"/>
    </source>
</evidence>
<evidence type="ECO:0000313" key="11">
    <source>
        <dbReference type="EMBL" id="EFA86681.1"/>
    </source>
</evidence>
<evidence type="ECO:0000256" key="5">
    <source>
        <dbReference type="ARBA" id="ARBA00022801"/>
    </source>
</evidence>
<dbReference type="InterPro" id="IPR020422">
    <property type="entry name" value="TYR_PHOSPHATASE_DUAL_dom"/>
</dbReference>
<feature type="region of interest" description="Disordered" evidence="8">
    <location>
        <begin position="231"/>
        <end position="338"/>
    </location>
</feature>
<feature type="compositionally biased region" description="Gly residues" evidence="8">
    <location>
        <begin position="21"/>
        <end position="37"/>
    </location>
</feature>